<evidence type="ECO:0000313" key="3">
    <source>
        <dbReference type="Proteomes" id="UP000600365"/>
    </source>
</evidence>
<organism evidence="2 3">
    <name type="scientific">Streptomyces albiflavescens</name>
    <dbReference type="NCBI Taxonomy" id="1623582"/>
    <lineage>
        <taxon>Bacteria</taxon>
        <taxon>Bacillati</taxon>
        <taxon>Actinomycetota</taxon>
        <taxon>Actinomycetes</taxon>
        <taxon>Kitasatosporales</taxon>
        <taxon>Streptomycetaceae</taxon>
        <taxon>Streptomyces</taxon>
    </lineage>
</organism>
<evidence type="ECO:0000256" key="1">
    <source>
        <dbReference type="SAM" id="MobiDB-lite"/>
    </source>
</evidence>
<reference evidence="2 3" key="1">
    <citation type="journal article" date="2014" name="Int. J. Syst. Evol. Microbiol.">
        <title>Complete genome sequence of Corynebacterium casei LMG S-19264T (=DSM 44701T), isolated from a smear-ripened cheese.</title>
        <authorList>
            <consortium name="US DOE Joint Genome Institute (JGI-PGF)"/>
            <person name="Walter F."/>
            <person name="Albersmeier A."/>
            <person name="Kalinowski J."/>
            <person name="Ruckert C."/>
        </authorList>
    </citation>
    <scope>NUCLEOTIDE SEQUENCE [LARGE SCALE GENOMIC DNA]</scope>
    <source>
        <strain evidence="2 3">CGMCC 4.7111</strain>
    </source>
</reference>
<dbReference type="EMBL" id="BMMM01000035">
    <property type="protein sequence ID" value="GGN96194.1"/>
    <property type="molecule type" value="Genomic_DNA"/>
</dbReference>
<keyword evidence="3" id="KW-1185">Reference proteome</keyword>
<accession>A0A917YG03</accession>
<evidence type="ECO:0000313" key="2">
    <source>
        <dbReference type="EMBL" id="GGN96194.1"/>
    </source>
</evidence>
<feature type="region of interest" description="Disordered" evidence="1">
    <location>
        <begin position="1"/>
        <end position="99"/>
    </location>
</feature>
<name>A0A917YG03_9ACTN</name>
<dbReference type="Proteomes" id="UP000600365">
    <property type="component" value="Unassembled WGS sequence"/>
</dbReference>
<sequence length="99" mass="10171">MRPNHHTGLSHAALGPGSAERSVTLGLALRSPRLPHPSGAVSDTREEQRGKQPEPASSSPEPDPRSRALRNRAGATAQGMSRRCRGDSGGVGGGMPAAS</sequence>
<feature type="compositionally biased region" description="Gly residues" evidence="1">
    <location>
        <begin position="87"/>
        <end position="99"/>
    </location>
</feature>
<comment type="caution">
    <text evidence="2">The sequence shown here is derived from an EMBL/GenBank/DDBJ whole genome shotgun (WGS) entry which is preliminary data.</text>
</comment>
<dbReference type="AlphaFoldDB" id="A0A917YG03"/>
<proteinExistence type="predicted"/>
<feature type="compositionally biased region" description="Basic and acidic residues" evidence="1">
    <location>
        <begin position="43"/>
        <end position="52"/>
    </location>
</feature>
<protein>
    <submittedName>
        <fullName evidence="2">Uncharacterized protein</fullName>
    </submittedName>
</protein>
<gene>
    <name evidence="2" type="ORF">GCM10011579_097360</name>
</gene>